<gene>
    <name evidence="5" type="ORF">J8A68_005848</name>
</gene>
<feature type="domain" description="GINS subunit" evidence="3">
    <location>
        <begin position="80"/>
        <end position="176"/>
    </location>
</feature>
<dbReference type="PANTHER" id="PTHR22768">
    <property type="entry name" value="DNA REPLICATION COMPLEX GINS PROTEIN PSF3"/>
    <property type="match status" value="1"/>
</dbReference>
<organism evidence="5 6">
    <name type="scientific">[Candida] subhashii</name>
    <dbReference type="NCBI Taxonomy" id="561895"/>
    <lineage>
        <taxon>Eukaryota</taxon>
        <taxon>Fungi</taxon>
        <taxon>Dikarya</taxon>
        <taxon>Ascomycota</taxon>
        <taxon>Saccharomycotina</taxon>
        <taxon>Pichiomycetes</taxon>
        <taxon>Debaryomycetaceae</taxon>
        <taxon>Spathaspora</taxon>
    </lineage>
</organism>
<keyword evidence="6" id="KW-1185">Reference proteome</keyword>
<dbReference type="GO" id="GO:1902975">
    <property type="term" value="P:mitotic DNA replication initiation"/>
    <property type="evidence" value="ECO:0007669"/>
    <property type="project" value="TreeGrafter"/>
</dbReference>
<feature type="domain" description="DNA replication complex GINS protein PSF3 N-terminal" evidence="4">
    <location>
        <begin position="8"/>
        <end position="60"/>
    </location>
</feature>
<dbReference type="AlphaFoldDB" id="A0A8J5QBH7"/>
<evidence type="ECO:0000313" key="6">
    <source>
        <dbReference type="Proteomes" id="UP000694255"/>
    </source>
</evidence>
<dbReference type="OrthoDB" id="10251744at2759"/>
<evidence type="ECO:0000259" key="4">
    <source>
        <dbReference type="Pfam" id="PF22466"/>
    </source>
</evidence>
<dbReference type="InterPro" id="IPR010492">
    <property type="entry name" value="GINS_Psf3"/>
</dbReference>
<reference evidence="5 6" key="1">
    <citation type="journal article" date="2021" name="DNA Res.">
        <title>Genome analysis of Candida subhashii reveals its hybrid nature and dual mitochondrial genome conformations.</title>
        <authorList>
            <person name="Mixao V."/>
            <person name="Hegedusova E."/>
            <person name="Saus E."/>
            <person name="Pryszcz L.P."/>
            <person name="Cillingova A."/>
            <person name="Nosek J."/>
            <person name="Gabaldon T."/>
        </authorList>
    </citation>
    <scope>NUCLEOTIDE SEQUENCE [LARGE SCALE GENOMIC DNA]</scope>
    <source>
        <strain evidence="5 6">CBS 10753</strain>
    </source>
</reference>
<evidence type="ECO:0000313" key="5">
    <source>
        <dbReference type="EMBL" id="KAG7660582.1"/>
    </source>
</evidence>
<sequence length="178" mass="20673">MSSSNNYYDLDDILTDAEKIPCRFNITVPGLGYLEGNPGKPIQKDTKVELPLWLAEILAILNISEESSENFIDLSDPDFINVKVISAMKTSPISVDLHKLLPNYYSMVEKWCLMFNDTILIENVMNMLKERAFEINNFANNANKQISNEFMYTLDEFEKKLFKKTLESNKLMRKWLKE</sequence>
<evidence type="ECO:0000256" key="2">
    <source>
        <dbReference type="RuleBase" id="RU367161"/>
    </source>
</evidence>
<dbReference type="GeneID" id="73472648"/>
<protein>
    <recommendedName>
        <fullName evidence="1 2">DNA replication complex GINS protein PSF3</fullName>
    </recommendedName>
</protein>
<comment type="similarity">
    <text evidence="2">Belongs to the GINS3/PSF3 family.</text>
</comment>
<proteinExistence type="inferred from homology"/>
<keyword evidence="2" id="KW-0539">Nucleus</keyword>
<keyword evidence="2" id="KW-0235">DNA replication</keyword>
<dbReference type="EMBL" id="JAGSYN010000276">
    <property type="protein sequence ID" value="KAG7660582.1"/>
    <property type="molecule type" value="Genomic_DNA"/>
</dbReference>
<dbReference type="Proteomes" id="UP000694255">
    <property type="component" value="Unassembled WGS sequence"/>
</dbReference>
<dbReference type="RefSeq" id="XP_049260815.1">
    <property type="nucleotide sequence ID" value="XM_049409958.1"/>
</dbReference>
<comment type="caution">
    <text evidence="5">The sequence shown here is derived from an EMBL/GenBank/DDBJ whole genome shotgun (WGS) entry which is preliminary data.</text>
</comment>
<evidence type="ECO:0000256" key="1">
    <source>
        <dbReference type="ARBA" id="ARBA00015140"/>
    </source>
</evidence>
<comment type="subcellular location">
    <subcellularLocation>
        <location evidence="2">Nucleus</location>
    </subcellularLocation>
</comment>
<dbReference type="InterPro" id="IPR055221">
    <property type="entry name" value="PSF3_N"/>
</dbReference>
<dbReference type="PANTHER" id="PTHR22768:SF0">
    <property type="entry name" value="DNA REPLICATION COMPLEX GINS PROTEIN PSF3"/>
    <property type="match status" value="1"/>
</dbReference>
<evidence type="ECO:0000259" key="3">
    <source>
        <dbReference type="Pfam" id="PF05916"/>
    </source>
</evidence>
<dbReference type="InterPro" id="IPR021151">
    <property type="entry name" value="GINS_A"/>
</dbReference>
<name>A0A8J5QBH7_9ASCO</name>
<comment type="function">
    <text evidence="2">The GINS complex plays an essential role in the initiation of DNA replication.</text>
</comment>
<dbReference type="Pfam" id="PF22466">
    <property type="entry name" value="PSF3_N"/>
    <property type="match status" value="1"/>
</dbReference>
<dbReference type="Pfam" id="PF05916">
    <property type="entry name" value="Sld5"/>
    <property type="match status" value="1"/>
</dbReference>
<comment type="subunit">
    <text evidence="2">Component of the GINS complex.</text>
</comment>
<dbReference type="CDD" id="cd21693">
    <property type="entry name" value="GINS_B_Psf3"/>
    <property type="match status" value="1"/>
</dbReference>
<dbReference type="GO" id="GO:0000811">
    <property type="term" value="C:GINS complex"/>
    <property type="evidence" value="ECO:0007669"/>
    <property type="project" value="UniProtKB-UniRule"/>
</dbReference>
<dbReference type="CDD" id="cd11713">
    <property type="entry name" value="GINS_A_psf3"/>
    <property type="match status" value="1"/>
</dbReference>
<accession>A0A8J5QBH7</accession>